<feature type="compositionally biased region" description="Low complexity" evidence="11">
    <location>
        <begin position="541"/>
        <end position="550"/>
    </location>
</feature>
<dbReference type="PANTHER" id="PTHR30620">
    <property type="entry name" value="PERIPLASMIC BETA-GLUCOSIDASE-RELATED"/>
    <property type="match status" value="1"/>
</dbReference>
<dbReference type="Gene3D" id="3.40.50.1700">
    <property type="entry name" value="Glycoside hydrolase family 3 C-terminal domain"/>
    <property type="match status" value="1"/>
</dbReference>
<organism evidence="13 14">
    <name type="scientific">Rotaria sordida</name>
    <dbReference type="NCBI Taxonomy" id="392033"/>
    <lineage>
        <taxon>Eukaryota</taxon>
        <taxon>Metazoa</taxon>
        <taxon>Spiralia</taxon>
        <taxon>Gnathifera</taxon>
        <taxon>Rotifera</taxon>
        <taxon>Eurotatoria</taxon>
        <taxon>Bdelloidea</taxon>
        <taxon>Philodinida</taxon>
        <taxon>Philodinidae</taxon>
        <taxon>Rotaria</taxon>
    </lineage>
</organism>
<evidence type="ECO:0000256" key="8">
    <source>
        <dbReference type="ARBA" id="ARBA00023295"/>
    </source>
</evidence>
<dbReference type="InterPro" id="IPR036962">
    <property type="entry name" value="Glyco_hydro_3_N_sf"/>
</dbReference>
<evidence type="ECO:0000313" key="14">
    <source>
        <dbReference type="Proteomes" id="UP000663882"/>
    </source>
</evidence>
<sequence>MCESPQYWQSTSFYDCTGRGRPKGFCVEVPSPRISSPKLISCEISTSVHSCESYPELVPPSVPLSSDDDEENVEKFPEEQNHTSKILAKNNKDMKNVSRKKEHHNLSIVCPPVELPLKRDDKQQLTLVLLPCLQFPESYCSPSEIIVDYWRRYHTMRVSFSQKEIGFFSTADRADRTRCREDYRYLEKLIYPLEQKKVHFDLNIGAEYLDVKEPPASLDSMMWWILRHKSELFINNKFTFDFLSWRGTLRKIMSSLFDSVLDWRIGIIRWNGCHFMTVFHTETELKIENEQTPIEKRMQYWGHKFEDYVTSNNPPLIPSPKKMFSTMNKATIGRHILLYSCEIDACTLNSTYNKEKKQGTYVEVKIAYAKHLLDLNTASSRKYAKWWQQCFLAGINHMLLGFRNDYGIVECLQPLGVKDIEIRAKTWSASAFISFLDEFCSFVRRTITKDWSYEDSNSLVTIVGLLIAISTISTLMAMFKQWIKIGVLITILYWLDRSTKRWDSDISIPTNISLLSVSSSSKSIHDDNEIDDDQHSRDSDSSSSKESVSSLLNESEEYKAKHVNLDPYIFNKHLNGIPCTISNLVEADIDESVNELFDESKSSYRQQNDEYNPRSIRPPSFSQYIRQVQESRTKPKPIQRRSARIPVRTTKAEQLKLARQQSANENMSNLPYIRPFTTKSQIRPSTISSINRTSRTRTNSNSSPRQSESARSCKLAVGSNDPLQLSAMLAKQMRQDIQIRTNECELTLNDEIQLTVNELIQSQQLCNTSNSPMTNTRRISIAGRLLDYTTRCQKSISNANVEIIHIPSNRQLICSDLHHPNSHGYFNLTNVMSHFNEEVLLRVTSPGYKIIYKKICLPLSYERSEEIIVSYKIVLTIDTKQSHSQHDERMKSIVDTLLFQMTLDEKIGQLNLLSVYSNADGAIISDNLREKIHRGELGAVLYTYTPKAVRQLQELVINSTRLKIPLIFGFDVIHGHKTIFPIPLALSATWNMTLIEQSARIAAREATADGLNWVYSPMVDIARDPRWGRILEGAGEDPWLGSQVAAAMVRGYQGNDLSLVDTVMSCFKHFGLYGAAEGGRDYDTVDMSPLRMYEYYLPPYHAAVEAGAGSVMTSFNEINGIPSTGNQWLLNDLLRNQWNFTGFVVSDYAAVSEMVAHGLGNLQEVSARAITAGVDMDMVGEAFLTTLNKSIEEGKITEQTIDQACCRVLEAKYKLGLFDDPFHYVNESRAQTDIFTKENRLAARDFARRSFILLKNDKQILPLSRSNLTITLVGPLADDHRNLLGAWSGAGDWKQTVSVLEGINQLVGNNIQVLHVKGANFLEDLNMLKLLNTYSVNVILDNRTATEMIDEAIQAAQKSDVIVAVVGETQGMSGEAKSRADIGLPVCQKVLLQALFNTGKPVVIVLMNGRPLTLTWEDQYATAILETWFAGTETGNAIAEVLFGYYNPAGKLTATFPRSVGQIPINYNHKNTGRPYNSSNYFDKDMTRYIDIPNDPLYPFGYGLSYTTFTFGPINVDKTELHGDSDRLTIRVVLNNTGAYDGEEVVQLYIGDPVASVTRAVRELKNFQKVFLRTQERKEISFFITTDDLKFFDSHLNYIWEEGVFNIYIGPDSVNTQSVQIIWFK</sequence>
<dbReference type="InterPro" id="IPR036881">
    <property type="entry name" value="Glyco_hydro_3_C_sf"/>
</dbReference>
<proteinExistence type="inferred from homology"/>
<comment type="caution">
    <text evidence="13">The sequence shown here is derived from an EMBL/GenBank/DDBJ whole genome shotgun (WGS) entry which is preliminary data.</text>
</comment>
<evidence type="ECO:0000256" key="4">
    <source>
        <dbReference type="ARBA" id="ARBA00012744"/>
    </source>
</evidence>
<evidence type="ECO:0000256" key="3">
    <source>
        <dbReference type="ARBA" id="ARBA00005336"/>
    </source>
</evidence>
<dbReference type="GO" id="GO:0009251">
    <property type="term" value="P:glucan catabolic process"/>
    <property type="evidence" value="ECO:0007669"/>
    <property type="project" value="TreeGrafter"/>
</dbReference>
<dbReference type="Proteomes" id="UP000663882">
    <property type="component" value="Unassembled WGS sequence"/>
</dbReference>
<protein>
    <recommendedName>
        <fullName evidence="9">Periplasmic beta-glucosidase</fullName>
        <ecNumber evidence="4">3.2.1.21</ecNumber>
    </recommendedName>
</protein>
<dbReference type="InterPro" id="IPR013961">
    <property type="entry name" value="RAI1"/>
</dbReference>
<dbReference type="PROSITE" id="PS00775">
    <property type="entry name" value="GLYCOSYL_HYDROL_F3"/>
    <property type="match status" value="1"/>
</dbReference>
<keyword evidence="5" id="KW-0732">Signal</keyword>
<dbReference type="FunFam" id="3.40.50.1700:FF:000004">
    <property type="entry name" value="Periplasmic beta-glucosidase"/>
    <property type="match status" value="1"/>
</dbReference>
<dbReference type="InterPro" id="IPR017853">
    <property type="entry name" value="GH"/>
</dbReference>
<evidence type="ECO:0000259" key="12">
    <source>
        <dbReference type="SMART" id="SM01217"/>
    </source>
</evidence>
<evidence type="ECO:0000256" key="2">
    <source>
        <dbReference type="ARBA" id="ARBA00004418"/>
    </source>
</evidence>
<dbReference type="InterPro" id="IPR051915">
    <property type="entry name" value="Cellulose_Degrad_GH3"/>
</dbReference>
<keyword evidence="7 10" id="KW-0378">Hydrolase</keyword>
<dbReference type="InterPro" id="IPR013783">
    <property type="entry name" value="Ig-like_fold"/>
</dbReference>
<name>A0A814LIK3_9BILA</name>
<evidence type="ECO:0000256" key="7">
    <source>
        <dbReference type="ARBA" id="ARBA00022801"/>
    </source>
</evidence>
<dbReference type="InterPro" id="IPR019800">
    <property type="entry name" value="Glyco_hydro_3_AS"/>
</dbReference>
<dbReference type="InterPro" id="IPR002772">
    <property type="entry name" value="Glyco_hydro_3_C"/>
</dbReference>
<dbReference type="FunFam" id="3.20.20.300:FF:000005">
    <property type="entry name" value="Periplasmic beta-glucosidase"/>
    <property type="match status" value="1"/>
</dbReference>
<evidence type="ECO:0000256" key="1">
    <source>
        <dbReference type="ARBA" id="ARBA00000448"/>
    </source>
</evidence>
<gene>
    <name evidence="13" type="ORF">RFH988_LOCUS17549</name>
</gene>
<dbReference type="InterPro" id="IPR001764">
    <property type="entry name" value="Glyco_hydro_3_N"/>
</dbReference>
<dbReference type="PANTHER" id="PTHR30620:SF16">
    <property type="entry name" value="LYSOSOMAL BETA GLUCOSIDASE"/>
    <property type="match status" value="1"/>
</dbReference>
<comment type="subcellular location">
    <subcellularLocation>
        <location evidence="2">Periplasm</location>
    </subcellularLocation>
</comment>
<feature type="domain" description="Fibronectin type III-like" evidence="12">
    <location>
        <begin position="1544"/>
        <end position="1613"/>
    </location>
</feature>
<evidence type="ECO:0000256" key="11">
    <source>
        <dbReference type="SAM" id="MobiDB-lite"/>
    </source>
</evidence>
<keyword evidence="6" id="KW-0574">Periplasm</keyword>
<dbReference type="NCBIfam" id="NF011678">
    <property type="entry name" value="PRK15098.1"/>
    <property type="match status" value="1"/>
</dbReference>
<evidence type="ECO:0000256" key="5">
    <source>
        <dbReference type="ARBA" id="ARBA00022729"/>
    </source>
</evidence>
<feature type="compositionally biased region" description="Basic and acidic residues" evidence="11">
    <location>
        <begin position="523"/>
        <end position="540"/>
    </location>
</feature>
<dbReference type="Gene3D" id="3.20.20.300">
    <property type="entry name" value="Glycoside hydrolase, family 3, N-terminal domain"/>
    <property type="match status" value="1"/>
</dbReference>
<dbReference type="GO" id="GO:0008422">
    <property type="term" value="F:beta-glucosidase activity"/>
    <property type="evidence" value="ECO:0007669"/>
    <property type="project" value="UniProtKB-EC"/>
</dbReference>
<reference evidence="13" key="1">
    <citation type="submission" date="2021-02" db="EMBL/GenBank/DDBJ databases">
        <authorList>
            <person name="Nowell W R."/>
        </authorList>
    </citation>
    <scope>NUCLEOTIDE SEQUENCE</scope>
</reference>
<dbReference type="Gene3D" id="2.60.40.10">
    <property type="entry name" value="Immunoglobulins"/>
    <property type="match status" value="1"/>
</dbReference>
<dbReference type="FunFam" id="2.60.40.10:FF:000495">
    <property type="entry name" value="Periplasmic beta-glucosidase"/>
    <property type="match status" value="1"/>
</dbReference>
<accession>A0A814LIK3</accession>
<feature type="compositionally biased region" description="Low complexity" evidence="11">
    <location>
        <begin position="682"/>
        <end position="705"/>
    </location>
</feature>
<dbReference type="SUPFAM" id="SSF52279">
    <property type="entry name" value="Beta-D-glucan exohydrolase, C-terminal domain"/>
    <property type="match status" value="1"/>
</dbReference>
<feature type="region of interest" description="Disordered" evidence="11">
    <location>
        <begin position="676"/>
        <end position="713"/>
    </location>
</feature>
<evidence type="ECO:0000256" key="6">
    <source>
        <dbReference type="ARBA" id="ARBA00022764"/>
    </source>
</evidence>
<keyword evidence="8 10" id="KW-0326">Glycosidase</keyword>
<evidence type="ECO:0000256" key="10">
    <source>
        <dbReference type="RuleBase" id="RU361161"/>
    </source>
</evidence>
<dbReference type="SUPFAM" id="SSF51445">
    <property type="entry name" value="(Trans)glycosidases"/>
    <property type="match status" value="1"/>
</dbReference>
<comment type="catalytic activity">
    <reaction evidence="1">
        <text>Hydrolysis of terminal, non-reducing beta-D-glucosyl residues with release of beta-D-glucose.</text>
        <dbReference type="EC" id="3.2.1.21"/>
    </reaction>
</comment>
<dbReference type="EMBL" id="CAJNOO010000942">
    <property type="protein sequence ID" value="CAF1066688.1"/>
    <property type="molecule type" value="Genomic_DNA"/>
</dbReference>
<feature type="region of interest" description="Disordered" evidence="11">
    <location>
        <begin position="522"/>
        <end position="550"/>
    </location>
</feature>
<dbReference type="OrthoDB" id="47059at2759"/>
<comment type="similarity">
    <text evidence="3 10">Belongs to the glycosyl hydrolase 3 family.</text>
</comment>
<dbReference type="PRINTS" id="PR00133">
    <property type="entry name" value="GLHYDRLASE3"/>
</dbReference>
<dbReference type="EC" id="3.2.1.21" evidence="4"/>
<dbReference type="Pfam" id="PF01915">
    <property type="entry name" value="Glyco_hydro_3_C"/>
    <property type="match status" value="1"/>
</dbReference>
<evidence type="ECO:0000313" key="13">
    <source>
        <dbReference type="EMBL" id="CAF1066688.1"/>
    </source>
</evidence>
<evidence type="ECO:0000256" key="9">
    <source>
        <dbReference type="ARBA" id="ARBA00067498"/>
    </source>
</evidence>
<dbReference type="InterPro" id="IPR026891">
    <property type="entry name" value="Fn3-like"/>
</dbReference>
<dbReference type="Pfam" id="PF14310">
    <property type="entry name" value="Fn3-like"/>
    <property type="match status" value="1"/>
</dbReference>
<dbReference type="Pfam" id="PF00933">
    <property type="entry name" value="Glyco_hydro_3"/>
    <property type="match status" value="1"/>
</dbReference>
<dbReference type="Pfam" id="PF08652">
    <property type="entry name" value="RAI1"/>
    <property type="match status" value="1"/>
</dbReference>
<dbReference type="SMART" id="SM01217">
    <property type="entry name" value="Fn3_like"/>
    <property type="match status" value="1"/>
</dbReference>